<dbReference type="OrthoDB" id="9763644at2"/>
<protein>
    <submittedName>
        <fullName evidence="3">Putative DNA primase/helicase</fullName>
    </submittedName>
</protein>
<reference evidence="3 4" key="1">
    <citation type="submission" date="2019-07" db="EMBL/GenBank/DDBJ databases">
        <title>Deep subsurface shale carbon reservoir microbial communities from Ohio and West Virginia, USA.</title>
        <authorList>
            <person name="Wrighton K."/>
        </authorList>
    </citation>
    <scope>NUCLEOTIDE SEQUENCE [LARGE SCALE GENOMIC DNA]</scope>
    <source>
        <strain evidence="3 4">NP_8Ht</strain>
    </source>
</reference>
<keyword evidence="3" id="KW-0378">Hydrolase</keyword>
<evidence type="ECO:0000256" key="1">
    <source>
        <dbReference type="SAM" id="MobiDB-lite"/>
    </source>
</evidence>
<evidence type="ECO:0000313" key="3">
    <source>
        <dbReference type="EMBL" id="TYP63935.1"/>
    </source>
</evidence>
<keyword evidence="3" id="KW-0347">Helicase</keyword>
<sequence length="310" mass="33593">MNIQNSAHALRGSAGLEKVELAFREALQTAFGPLDWLPEADGAIHRFHVPGDRKGHRNGWYVLHMDGIASGAFGSWKASGAWRTWSSREPTDPQEAELIRQRIAQAREQREADRAQQQMSAASHAQCDWSNGHSAHAGHPYLVRKRILPGRLRQLGDALMVPLYVDGCLCNLQRIMPDGAKRFLSGGRLKGTYSPIGKLLAGQPLYVCEGWATGATIHAETGSPVACAMTADNLLEAGRQLQRDYPGNPLIIAGDDDRKTEAAGKGNPGRKAANKAAAALGCHLVLPPFPSNAPLDLSDFNDLASWRNAQ</sequence>
<keyword evidence="3" id="KW-0067">ATP-binding</keyword>
<proteinExistence type="predicted"/>
<evidence type="ECO:0000313" key="4">
    <source>
        <dbReference type="Proteomes" id="UP000324282"/>
    </source>
</evidence>
<dbReference type="GO" id="GO:0004386">
    <property type="term" value="F:helicase activity"/>
    <property type="evidence" value="ECO:0007669"/>
    <property type="project" value="UniProtKB-KW"/>
</dbReference>
<dbReference type="Pfam" id="PF13362">
    <property type="entry name" value="Toprim_3"/>
    <property type="match status" value="1"/>
</dbReference>
<accession>A0A5S5BA61</accession>
<dbReference type="AlphaFoldDB" id="A0A5S5BA61"/>
<feature type="region of interest" description="Disordered" evidence="1">
    <location>
        <begin position="106"/>
        <end position="128"/>
    </location>
</feature>
<feature type="compositionally biased region" description="Low complexity" evidence="1">
    <location>
        <begin position="115"/>
        <end position="126"/>
    </location>
</feature>
<feature type="domain" description="Toprim" evidence="2">
    <location>
        <begin position="205"/>
        <end position="303"/>
    </location>
</feature>
<dbReference type="RefSeq" id="WP_148925562.1">
    <property type="nucleotide sequence ID" value="NZ_VNHQ01000013.1"/>
</dbReference>
<dbReference type="InterPro" id="IPR006171">
    <property type="entry name" value="TOPRIM_dom"/>
</dbReference>
<keyword evidence="3" id="KW-0547">Nucleotide-binding</keyword>
<organism evidence="3 4">
    <name type="scientific">Stutzerimonas stutzeri</name>
    <name type="common">Pseudomonas stutzeri</name>
    <dbReference type="NCBI Taxonomy" id="316"/>
    <lineage>
        <taxon>Bacteria</taxon>
        <taxon>Pseudomonadati</taxon>
        <taxon>Pseudomonadota</taxon>
        <taxon>Gammaproteobacteria</taxon>
        <taxon>Pseudomonadales</taxon>
        <taxon>Pseudomonadaceae</taxon>
        <taxon>Stutzerimonas</taxon>
    </lineage>
</organism>
<name>A0A5S5BA61_STUST</name>
<evidence type="ECO:0000259" key="2">
    <source>
        <dbReference type="Pfam" id="PF13362"/>
    </source>
</evidence>
<comment type="caution">
    <text evidence="3">The sequence shown here is derived from an EMBL/GenBank/DDBJ whole genome shotgun (WGS) entry which is preliminary data.</text>
</comment>
<dbReference type="Proteomes" id="UP000324282">
    <property type="component" value="Unassembled WGS sequence"/>
</dbReference>
<dbReference type="EMBL" id="VNHQ01000013">
    <property type="protein sequence ID" value="TYP63935.1"/>
    <property type="molecule type" value="Genomic_DNA"/>
</dbReference>
<gene>
    <name evidence="3" type="ORF">A9A72_123715</name>
</gene>